<dbReference type="KEGG" id="ccb:Clocel_3201"/>
<evidence type="ECO:0000256" key="1">
    <source>
        <dbReference type="ARBA" id="ARBA00022475"/>
    </source>
</evidence>
<accession>D9SUD2</accession>
<evidence type="ECO:0000256" key="6">
    <source>
        <dbReference type="SAM" id="SignalP"/>
    </source>
</evidence>
<evidence type="ECO:0000256" key="2">
    <source>
        <dbReference type="ARBA" id="ARBA00022729"/>
    </source>
</evidence>
<keyword evidence="5" id="KW-0449">Lipoprotein</keyword>
<keyword evidence="4" id="KW-0564">Palmitate</keyword>
<evidence type="ECO:0000313" key="8">
    <source>
        <dbReference type="Proteomes" id="UP000002730"/>
    </source>
</evidence>
<name>D9SUD2_CLOC7</name>
<protein>
    <submittedName>
        <fullName evidence="7">Extracellular solute-binding protein family 1</fullName>
    </submittedName>
</protein>
<dbReference type="OrthoDB" id="42940at2"/>
<sequence>MKKTKKIVSIALVAAMAMSVLVGCGSSDSKGSSKDEKVTLTFATHRTDKADTTLREMADRYEKDNPNITIEIEAIKDADQTLKTRAAAGELPDVCELPTSAKKSDYGLYFVDISDLGFTKDKIYCYDSGEGDDGVQYGLNSATSYTGIIYNKQAFKKAGITKTPQTMDEFFADCQKLKDAGVIPFGTNFKDQWPLSIYANDKIFAIEMTGNANYTNDSVKEDLFTANNGLTQSFDFLAKMKEKGYVEPDLMSTNWDQFKKDHASGKIAMTYLGSWYLPQMAENGANLEDIGMFPLPGAKGQFLGGDWCYGVAKNSKHQKEAKDFLKWMWEGDNYIKAVGGGSPLKGGQQTDPALKELLAANKTIIIPEATKTEIDNVYKNSEIDLNTALQAYLTGDKSTVVKEYNDKFAKAKKSAGM</sequence>
<evidence type="ECO:0000256" key="3">
    <source>
        <dbReference type="ARBA" id="ARBA00023136"/>
    </source>
</evidence>
<dbReference type="PANTHER" id="PTHR43649:SF33">
    <property type="entry name" value="POLYGALACTURONAN_RHAMNOGALACTURONAN-BINDING PROTEIN YTCQ"/>
    <property type="match status" value="1"/>
</dbReference>
<dbReference type="HOGENOM" id="CLU_049575_0_0_9"/>
<dbReference type="EMBL" id="CP002160">
    <property type="protein sequence ID" value="ADL52887.1"/>
    <property type="molecule type" value="Genomic_DNA"/>
</dbReference>
<dbReference type="Proteomes" id="UP000002730">
    <property type="component" value="Chromosome"/>
</dbReference>
<dbReference type="Gene3D" id="3.40.190.10">
    <property type="entry name" value="Periplasmic binding protein-like II"/>
    <property type="match status" value="2"/>
</dbReference>
<proteinExistence type="predicted"/>
<dbReference type="AlphaFoldDB" id="D9SUD2"/>
<evidence type="ECO:0000313" key="7">
    <source>
        <dbReference type="EMBL" id="ADL52887.1"/>
    </source>
</evidence>
<dbReference type="PROSITE" id="PS51257">
    <property type="entry name" value="PROKAR_LIPOPROTEIN"/>
    <property type="match status" value="1"/>
</dbReference>
<dbReference type="SUPFAM" id="SSF53850">
    <property type="entry name" value="Periplasmic binding protein-like II"/>
    <property type="match status" value="1"/>
</dbReference>
<feature type="signal peptide" evidence="6">
    <location>
        <begin position="1"/>
        <end position="22"/>
    </location>
</feature>
<dbReference type="Pfam" id="PF13416">
    <property type="entry name" value="SBP_bac_8"/>
    <property type="match status" value="1"/>
</dbReference>
<dbReference type="PANTHER" id="PTHR43649">
    <property type="entry name" value="ARABINOSE-BINDING PROTEIN-RELATED"/>
    <property type="match status" value="1"/>
</dbReference>
<dbReference type="InterPro" id="IPR006059">
    <property type="entry name" value="SBP"/>
</dbReference>
<dbReference type="eggNOG" id="COG1653">
    <property type="taxonomic scope" value="Bacteria"/>
</dbReference>
<keyword evidence="1" id="KW-1003">Cell membrane</keyword>
<keyword evidence="8" id="KW-1185">Reference proteome</keyword>
<evidence type="ECO:0000256" key="4">
    <source>
        <dbReference type="ARBA" id="ARBA00023139"/>
    </source>
</evidence>
<organism evidence="7 8">
    <name type="scientific">Clostridium cellulovorans (strain ATCC 35296 / DSM 3052 / OCM 3 / 743B)</name>
    <dbReference type="NCBI Taxonomy" id="573061"/>
    <lineage>
        <taxon>Bacteria</taxon>
        <taxon>Bacillati</taxon>
        <taxon>Bacillota</taxon>
        <taxon>Clostridia</taxon>
        <taxon>Eubacteriales</taxon>
        <taxon>Clostridiaceae</taxon>
        <taxon>Clostridium</taxon>
    </lineage>
</organism>
<gene>
    <name evidence="7" type="ordered locus">Clocel_3201</name>
</gene>
<dbReference type="STRING" id="573061.Clocel_3201"/>
<dbReference type="InterPro" id="IPR050490">
    <property type="entry name" value="Bact_solute-bd_prot1"/>
</dbReference>
<keyword evidence="3" id="KW-0472">Membrane</keyword>
<reference evidence="7 8" key="1">
    <citation type="submission" date="2010-08" db="EMBL/GenBank/DDBJ databases">
        <title>Complete sequence of Clostridium cellulovorans 743B.</title>
        <authorList>
            <consortium name="US DOE Joint Genome Institute"/>
            <person name="Lucas S."/>
            <person name="Copeland A."/>
            <person name="Lapidus A."/>
            <person name="Cheng J.-F."/>
            <person name="Bruce D."/>
            <person name="Goodwin L."/>
            <person name="Pitluck S."/>
            <person name="Chertkov O."/>
            <person name="Detter J.C."/>
            <person name="Han C."/>
            <person name="Tapia R."/>
            <person name="Land M."/>
            <person name="Hauser L."/>
            <person name="Chang Y.-J."/>
            <person name="Jeffries C."/>
            <person name="Kyrpides N."/>
            <person name="Ivanova N."/>
            <person name="Mikhailova N."/>
            <person name="Hemme C.L."/>
            <person name="Woyke T."/>
        </authorList>
    </citation>
    <scope>NUCLEOTIDE SEQUENCE [LARGE SCALE GENOMIC DNA]</scope>
    <source>
        <strain evidence="8">ATCC 35296 / DSM 3052 / OCM 3 / 743B</strain>
    </source>
</reference>
<evidence type="ECO:0000256" key="5">
    <source>
        <dbReference type="ARBA" id="ARBA00023288"/>
    </source>
</evidence>
<keyword evidence="2 6" id="KW-0732">Signal</keyword>
<feature type="chain" id="PRO_5039712031" evidence="6">
    <location>
        <begin position="23"/>
        <end position="417"/>
    </location>
</feature>